<dbReference type="InterPro" id="IPR035959">
    <property type="entry name" value="RutC-like_sf"/>
</dbReference>
<dbReference type="PANTHER" id="PTHR11803:SF58">
    <property type="entry name" value="PROTEIN HMF1-RELATED"/>
    <property type="match status" value="1"/>
</dbReference>
<reference evidence="2 3" key="1">
    <citation type="submission" date="2023-08" db="EMBL/GenBank/DDBJ databases">
        <title>Complete Genome and Methylome dissection of Serratia fonticola NEB369.</title>
        <authorList>
            <person name="Fomenkov A."/>
            <person name="Roberts R.D."/>
        </authorList>
    </citation>
    <scope>NUCLEOTIDE SEQUENCE [LARGE SCALE GENOMIC DNA]</scope>
    <source>
        <strain evidence="2 3">NEB369</strain>
    </source>
</reference>
<dbReference type="Gene3D" id="3.30.1330.40">
    <property type="entry name" value="RutC-like"/>
    <property type="match status" value="1"/>
</dbReference>
<comment type="similarity">
    <text evidence="1">Belongs to the RutC family.</text>
</comment>
<proteinExistence type="inferred from homology"/>
<organism evidence="2 3">
    <name type="scientific">Serratia fonticola</name>
    <dbReference type="NCBI Taxonomy" id="47917"/>
    <lineage>
        <taxon>Bacteria</taxon>
        <taxon>Pseudomonadati</taxon>
        <taxon>Pseudomonadota</taxon>
        <taxon>Gammaproteobacteria</taxon>
        <taxon>Enterobacterales</taxon>
        <taxon>Yersiniaceae</taxon>
        <taxon>Serratia</taxon>
    </lineage>
</organism>
<dbReference type="Proteomes" id="UP001235341">
    <property type="component" value="Chromosome"/>
</dbReference>
<gene>
    <name evidence="2" type="ORF">RFB13_17545</name>
</gene>
<dbReference type="PANTHER" id="PTHR11803">
    <property type="entry name" value="2-IMINOBUTANOATE/2-IMINOPROPANOATE DEAMINASE RIDA"/>
    <property type="match status" value="1"/>
</dbReference>
<evidence type="ECO:0000256" key="1">
    <source>
        <dbReference type="ARBA" id="ARBA00010552"/>
    </source>
</evidence>
<keyword evidence="2" id="KW-0378">Hydrolase</keyword>
<accession>A0ABY9PK76</accession>
<evidence type="ECO:0000313" key="3">
    <source>
        <dbReference type="Proteomes" id="UP001235341"/>
    </source>
</evidence>
<dbReference type="GO" id="GO:0016787">
    <property type="term" value="F:hydrolase activity"/>
    <property type="evidence" value="ECO:0007669"/>
    <property type="project" value="UniProtKB-KW"/>
</dbReference>
<dbReference type="Pfam" id="PF01042">
    <property type="entry name" value="Ribonuc_L-PSP"/>
    <property type="match status" value="1"/>
</dbReference>
<protein>
    <submittedName>
        <fullName evidence="2">RidA family protein</fullName>
        <ecNumber evidence="2">3.5.-.-</ecNumber>
    </submittedName>
</protein>
<dbReference type="RefSeq" id="WP_309204997.1">
    <property type="nucleotide sequence ID" value="NZ_CP133586.1"/>
</dbReference>
<dbReference type="InterPro" id="IPR006175">
    <property type="entry name" value="YjgF/YER057c/UK114"/>
</dbReference>
<dbReference type="EMBL" id="CP133586">
    <property type="protein sequence ID" value="WMT13035.1"/>
    <property type="molecule type" value="Genomic_DNA"/>
</dbReference>
<keyword evidence="3" id="KW-1185">Reference proteome</keyword>
<name>A0ABY9PK76_SERFO</name>
<dbReference type="EC" id="3.5.-.-" evidence="2"/>
<dbReference type="CDD" id="cd00448">
    <property type="entry name" value="YjgF_YER057c_UK114_family"/>
    <property type="match status" value="1"/>
</dbReference>
<evidence type="ECO:0000313" key="2">
    <source>
        <dbReference type="EMBL" id="WMT13035.1"/>
    </source>
</evidence>
<dbReference type="SUPFAM" id="SSF55298">
    <property type="entry name" value="YjgF-like"/>
    <property type="match status" value="1"/>
</dbReference>
<sequence length="126" mass="13667">MMLKRTNYPSLPEPAGPYSVSVRHNNTLYLSGMTAFGTAAQGKSMAQQADALFKQIKRVTDAEGISMRDLIKVTVFVTSMDELGALREILVKHYDGAFPASSLVRVAGLFSPEVSIEIEAVFALPS</sequence>